<evidence type="ECO:0000313" key="1">
    <source>
        <dbReference type="EMBL" id="TKA11741.1"/>
    </source>
</evidence>
<name>A0A4U0STH0_9ACTN</name>
<dbReference type="OrthoDB" id="9865380at2"/>
<sequence length="107" mass="12494">MTTKKAETEKRRISRELRQLYKERKPLLTGRHIVDVGWWGVPFHIRACGVEACEGCGTREWLREMAEPLTQRIEELKQNLQQFDPKPEATRKATVITGRGEQLVMFV</sequence>
<organism evidence="1 2">
    <name type="scientific">Actinacidiphila oryziradicis</name>
    <dbReference type="NCBI Taxonomy" id="2571141"/>
    <lineage>
        <taxon>Bacteria</taxon>
        <taxon>Bacillati</taxon>
        <taxon>Actinomycetota</taxon>
        <taxon>Actinomycetes</taxon>
        <taxon>Kitasatosporales</taxon>
        <taxon>Streptomycetaceae</taxon>
        <taxon>Actinacidiphila</taxon>
    </lineage>
</organism>
<dbReference type="RefSeq" id="WP_136723201.1">
    <property type="nucleotide sequence ID" value="NZ_SUMC01000007.1"/>
</dbReference>
<accession>A0A4U0STH0</accession>
<dbReference type="AlphaFoldDB" id="A0A4U0STH0"/>
<proteinExistence type="predicted"/>
<evidence type="ECO:0000313" key="2">
    <source>
        <dbReference type="Proteomes" id="UP000305778"/>
    </source>
</evidence>
<protein>
    <submittedName>
        <fullName evidence="1">Uncharacterized protein</fullName>
    </submittedName>
</protein>
<comment type="caution">
    <text evidence="1">The sequence shown here is derived from an EMBL/GenBank/DDBJ whole genome shotgun (WGS) entry which is preliminary data.</text>
</comment>
<keyword evidence="2" id="KW-1185">Reference proteome</keyword>
<dbReference type="Proteomes" id="UP000305778">
    <property type="component" value="Unassembled WGS sequence"/>
</dbReference>
<reference evidence="1 2" key="1">
    <citation type="submission" date="2019-04" db="EMBL/GenBank/DDBJ databases">
        <title>Streptomyces oryziradicis sp. nov., a novel actinomycete isolated from rhizosphere soil of rice (Oryza sativa L.).</title>
        <authorList>
            <person name="Li C."/>
        </authorList>
    </citation>
    <scope>NUCLEOTIDE SEQUENCE [LARGE SCALE GENOMIC DNA]</scope>
    <source>
        <strain evidence="1 2">NEAU-C40</strain>
    </source>
</reference>
<dbReference type="EMBL" id="SUMC01000007">
    <property type="protein sequence ID" value="TKA11741.1"/>
    <property type="molecule type" value="Genomic_DNA"/>
</dbReference>
<gene>
    <name evidence="1" type="ORF">FCI23_10450</name>
</gene>